<dbReference type="EMBL" id="OV696696">
    <property type="protein sequence ID" value="CAH1240378.1"/>
    <property type="molecule type" value="Genomic_DNA"/>
</dbReference>
<dbReference type="SUPFAM" id="SSF52540">
    <property type="entry name" value="P-loop containing nucleoside triphosphate hydrolases"/>
    <property type="match status" value="1"/>
</dbReference>
<protein>
    <submittedName>
        <fullName evidence="1">Hypp6000 protein</fullName>
    </submittedName>
</protein>
<dbReference type="OrthoDB" id="6149413at2759"/>
<dbReference type="AlphaFoldDB" id="A0A8J9VJ71"/>
<dbReference type="InterPro" id="IPR027417">
    <property type="entry name" value="P-loop_NTPase"/>
</dbReference>
<dbReference type="Proteomes" id="UP000838412">
    <property type="component" value="Chromosome 11"/>
</dbReference>
<reference evidence="1" key="1">
    <citation type="submission" date="2022-01" db="EMBL/GenBank/DDBJ databases">
        <authorList>
            <person name="Braso-Vives M."/>
        </authorList>
    </citation>
    <scope>NUCLEOTIDE SEQUENCE</scope>
</reference>
<gene>
    <name evidence="1" type="primary">Hypp6000</name>
    <name evidence="1" type="ORF">BLAG_LOCUS4357</name>
</gene>
<sequence>MATNTSPATNVPTISELRTKVRELLQNRETEFNVLVVGRPGSCKSTLINSMNMALAERWRELAEFGMGDSNNTLRLDKIPLFEDRFMEEKVEGYMAKVNFWDCAGIENVSDEAYGEFIGLTLDGKVPDKTTVFASVNKSDKQLMTVRELREEFDTVVEENRFHRLLLLCAADETVSENLLTLIKTTTSAHKNMGRNIPIFLAMSKADRIKDDQREYRKRKETAERLLNLGGNMQRSTELTLYHVAKEGEDGGCDVDVYGKFLQNEDIDKDLLILLINLLDPAFDRGLAYNENTDIEPEVEPEPSSEPTGLINKLATFWWKR</sequence>
<evidence type="ECO:0000313" key="2">
    <source>
        <dbReference type="Proteomes" id="UP000838412"/>
    </source>
</evidence>
<organism evidence="1 2">
    <name type="scientific">Branchiostoma lanceolatum</name>
    <name type="common">Common lancelet</name>
    <name type="synonym">Amphioxus lanceolatum</name>
    <dbReference type="NCBI Taxonomy" id="7740"/>
    <lineage>
        <taxon>Eukaryota</taxon>
        <taxon>Metazoa</taxon>
        <taxon>Chordata</taxon>
        <taxon>Cephalochordata</taxon>
        <taxon>Leptocardii</taxon>
        <taxon>Amphioxiformes</taxon>
        <taxon>Branchiostomatidae</taxon>
        <taxon>Branchiostoma</taxon>
    </lineage>
</organism>
<name>A0A8J9VJ71_BRALA</name>
<evidence type="ECO:0000313" key="1">
    <source>
        <dbReference type="EMBL" id="CAH1240378.1"/>
    </source>
</evidence>
<dbReference type="Gene3D" id="3.40.50.300">
    <property type="entry name" value="P-loop containing nucleotide triphosphate hydrolases"/>
    <property type="match status" value="1"/>
</dbReference>
<keyword evidence="2" id="KW-1185">Reference proteome</keyword>
<accession>A0A8J9VJ71</accession>
<proteinExistence type="predicted"/>